<dbReference type="eggNOG" id="ENOG502SAKF">
    <property type="taxonomic scope" value="Eukaryota"/>
</dbReference>
<dbReference type="SUPFAM" id="SSF53335">
    <property type="entry name" value="S-adenosyl-L-methionine-dependent methyltransferases"/>
    <property type="match status" value="1"/>
</dbReference>
<keyword evidence="3" id="KW-1185">Reference proteome</keyword>
<dbReference type="GeneID" id="8243416"/>
<sequence length="371" mass="39880">MDASLAAWSLSARVSACHRVIRVARTVRRPDSTGACRRWTTATTSPDSSSGIEITSPKDARRAAAGARRMAEDAAETAAVLATTATSRKNARRLARYARWGDGVKGFMEPGLLRLLLAIDDLQAELGVSGALAEVGVYHGKSFAPLALLRRPGETCVAVDCFDAQEHNVDESGVGSRDAFLRNLEAAVRECADNEGNEEEEETVGGYDDDEKEHEEDDEEGWLAIIEGDSTAVDAGNLTNAAGGPVRLFSVDGCHTAEVTASDVDLASQCLHPDGVVLVDDVFNPDWPGVVTGLSKWCTEVKGTDWELAPFAIGFNKVALCRRDTHATYLTATKDAGERPYGARVRKTAEFLGWECAVLSHGWIATFHANE</sequence>
<feature type="region of interest" description="Disordered" evidence="1">
    <location>
        <begin position="192"/>
        <end position="218"/>
    </location>
</feature>
<reference evidence="2 3" key="1">
    <citation type="journal article" date="2009" name="Science">
        <title>Green evolution and dynamic adaptations revealed by genomes of the marine picoeukaryotes Micromonas.</title>
        <authorList>
            <person name="Worden A.Z."/>
            <person name="Lee J.H."/>
            <person name="Mock T."/>
            <person name="Rouze P."/>
            <person name="Simmons M.P."/>
            <person name="Aerts A.L."/>
            <person name="Allen A.E."/>
            <person name="Cuvelier M.L."/>
            <person name="Derelle E."/>
            <person name="Everett M.V."/>
            <person name="Foulon E."/>
            <person name="Grimwood J."/>
            <person name="Gundlach H."/>
            <person name="Henrissat B."/>
            <person name="Napoli C."/>
            <person name="McDonald S.M."/>
            <person name="Parker M.S."/>
            <person name="Rombauts S."/>
            <person name="Salamov A."/>
            <person name="Von Dassow P."/>
            <person name="Badger J.H."/>
            <person name="Coutinho P.M."/>
            <person name="Demir E."/>
            <person name="Dubchak I."/>
            <person name="Gentemann C."/>
            <person name="Eikrem W."/>
            <person name="Gready J.E."/>
            <person name="John U."/>
            <person name="Lanier W."/>
            <person name="Lindquist E.A."/>
            <person name="Lucas S."/>
            <person name="Mayer K.F."/>
            <person name="Moreau H."/>
            <person name="Not F."/>
            <person name="Otillar R."/>
            <person name="Panaud O."/>
            <person name="Pangilinan J."/>
            <person name="Paulsen I."/>
            <person name="Piegu B."/>
            <person name="Poliakov A."/>
            <person name="Robbens S."/>
            <person name="Schmutz J."/>
            <person name="Toulza E."/>
            <person name="Wyss T."/>
            <person name="Zelensky A."/>
            <person name="Zhou K."/>
            <person name="Armbrust E.V."/>
            <person name="Bhattacharya D."/>
            <person name="Goodenough U.W."/>
            <person name="Van de Peer Y."/>
            <person name="Grigoriev I.V."/>
        </authorList>
    </citation>
    <scope>NUCLEOTIDE SEQUENCE [LARGE SCALE GENOMIC DNA]</scope>
    <source>
        <strain evidence="3">RCC299 / NOUM17</strain>
    </source>
</reference>
<dbReference type="KEGG" id="mis:MICPUN_50267"/>
<accession>C1E692</accession>
<organism evidence="2 3">
    <name type="scientific">Micromonas commoda (strain RCC299 / NOUM17 / CCMP2709)</name>
    <name type="common">Picoplanktonic green alga</name>
    <dbReference type="NCBI Taxonomy" id="296587"/>
    <lineage>
        <taxon>Eukaryota</taxon>
        <taxon>Viridiplantae</taxon>
        <taxon>Chlorophyta</taxon>
        <taxon>Mamiellophyceae</taxon>
        <taxon>Mamiellales</taxon>
        <taxon>Mamiellaceae</taxon>
        <taxon>Micromonas</taxon>
    </lineage>
</organism>
<evidence type="ECO:0000313" key="2">
    <source>
        <dbReference type="EMBL" id="ACO63387.1"/>
    </source>
</evidence>
<dbReference type="RefSeq" id="XP_002502129.1">
    <property type="nucleotide sequence ID" value="XM_002502083.1"/>
</dbReference>
<dbReference type="OrthoDB" id="10058237at2759"/>
<dbReference type="AlphaFoldDB" id="C1E692"/>
<evidence type="ECO:0000256" key="1">
    <source>
        <dbReference type="SAM" id="MobiDB-lite"/>
    </source>
</evidence>
<feature type="region of interest" description="Disordered" evidence="1">
    <location>
        <begin position="39"/>
        <end position="58"/>
    </location>
</feature>
<dbReference type="InParanoid" id="C1E692"/>
<dbReference type="Proteomes" id="UP000002009">
    <property type="component" value="Chromosome 5"/>
</dbReference>
<dbReference type="Gene3D" id="3.40.50.150">
    <property type="entry name" value="Vaccinia Virus protein VP39"/>
    <property type="match status" value="1"/>
</dbReference>
<dbReference type="EMBL" id="CP001326">
    <property type="protein sequence ID" value="ACO63387.1"/>
    <property type="molecule type" value="Genomic_DNA"/>
</dbReference>
<evidence type="ECO:0000313" key="3">
    <source>
        <dbReference type="Proteomes" id="UP000002009"/>
    </source>
</evidence>
<dbReference type="Pfam" id="PF13578">
    <property type="entry name" value="Methyltransf_24"/>
    <property type="match status" value="1"/>
</dbReference>
<dbReference type="InterPro" id="IPR029063">
    <property type="entry name" value="SAM-dependent_MTases_sf"/>
</dbReference>
<proteinExistence type="predicted"/>
<dbReference type="OMA" id="GWIATFH"/>
<protein>
    <submittedName>
        <fullName evidence="2">Uncharacterized protein</fullName>
    </submittedName>
</protein>
<feature type="compositionally biased region" description="Acidic residues" evidence="1">
    <location>
        <begin position="193"/>
        <end position="218"/>
    </location>
</feature>
<name>C1E692_MICCC</name>
<feature type="compositionally biased region" description="Polar residues" evidence="1">
    <location>
        <begin position="40"/>
        <end position="53"/>
    </location>
</feature>
<gene>
    <name evidence="2" type="ORF">MICPUN_50267</name>
</gene>